<keyword evidence="2" id="KW-1133">Transmembrane helix</keyword>
<dbReference type="AlphaFoldDB" id="A0A369MGM9"/>
<reference evidence="3 4" key="1">
    <citation type="journal article" date="2018" name="Elife">
        <title>Discovery and characterization of a prevalent human gut bacterial enzyme sufficient for the inactivation of a family of plant toxins.</title>
        <authorList>
            <person name="Koppel N."/>
            <person name="Bisanz J.E."/>
            <person name="Pandelia M.E."/>
            <person name="Turnbaugh P.J."/>
            <person name="Balskus E.P."/>
        </authorList>
    </citation>
    <scope>NUCLEOTIDE SEQUENCE [LARGE SCALE GENOMIC DNA]</scope>
    <source>
        <strain evidence="3 4">W1 BHI 6</strain>
    </source>
</reference>
<dbReference type="EMBL" id="PPTU01000011">
    <property type="protein sequence ID" value="RDB69978.1"/>
    <property type="molecule type" value="Genomic_DNA"/>
</dbReference>
<accession>A0A369MGM9</accession>
<proteinExistence type="predicted"/>
<organism evidence="3 4">
    <name type="scientific">Eggerthella lenta</name>
    <name type="common">Eubacterium lentum</name>
    <dbReference type="NCBI Taxonomy" id="84112"/>
    <lineage>
        <taxon>Bacteria</taxon>
        <taxon>Bacillati</taxon>
        <taxon>Actinomycetota</taxon>
        <taxon>Coriobacteriia</taxon>
        <taxon>Eggerthellales</taxon>
        <taxon>Eggerthellaceae</taxon>
        <taxon>Eggerthella</taxon>
    </lineage>
</organism>
<keyword evidence="2" id="KW-0812">Transmembrane</keyword>
<evidence type="ECO:0000256" key="1">
    <source>
        <dbReference type="SAM" id="MobiDB-lite"/>
    </source>
</evidence>
<evidence type="ECO:0000313" key="4">
    <source>
        <dbReference type="Proteomes" id="UP000253970"/>
    </source>
</evidence>
<dbReference type="Proteomes" id="UP000253970">
    <property type="component" value="Unassembled WGS sequence"/>
</dbReference>
<keyword evidence="2" id="KW-0472">Membrane</keyword>
<evidence type="ECO:0000313" key="3">
    <source>
        <dbReference type="EMBL" id="RDB69978.1"/>
    </source>
</evidence>
<comment type="caution">
    <text evidence="3">The sequence shown here is derived from an EMBL/GenBank/DDBJ whole genome shotgun (WGS) entry which is preliminary data.</text>
</comment>
<protein>
    <submittedName>
        <fullName evidence="3">Uncharacterized protein</fullName>
    </submittedName>
</protein>
<name>A0A369MGM9_EGGLN</name>
<feature type="region of interest" description="Disordered" evidence="1">
    <location>
        <begin position="1"/>
        <end position="30"/>
    </location>
</feature>
<gene>
    <name evidence="3" type="ORF">C1875_08295</name>
</gene>
<evidence type="ECO:0000256" key="2">
    <source>
        <dbReference type="SAM" id="Phobius"/>
    </source>
</evidence>
<feature type="transmembrane region" description="Helical" evidence="2">
    <location>
        <begin position="37"/>
        <end position="62"/>
    </location>
</feature>
<sequence>MIRGRYTKRYEEQRRRGTTPLSTRCSRARDRRREVDAMTVLALIAAILEFASGLLGFLTAIMERLPIRKDKEP</sequence>